<keyword evidence="4 9" id="KW-0159">Chromosome partition</keyword>
<feature type="domain" description="Tyr recombinase" evidence="10">
    <location>
        <begin position="108"/>
        <end position="295"/>
    </location>
</feature>
<dbReference type="PROSITE" id="PS51900">
    <property type="entry name" value="CB"/>
    <property type="match status" value="1"/>
</dbReference>
<dbReference type="Pfam" id="PF00589">
    <property type="entry name" value="Phage_integrase"/>
    <property type="match status" value="1"/>
</dbReference>
<dbReference type="Pfam" id="PF02899">
    <property type="entry name" value="Phage_int_SAM_1"/>
    <property type="match status" value="1"/>
</dbReference>
<protein>
    <recommendedName>
        <fullName evidence="9">Tyrosine recombinase XerC</fullName>
    </recommendedName>
</protein>
<keyword evidence="7 9" id="KW-0233">DNA recombination</keyword>
<dbReference type="InterPro" id="IPR050090">
    <property type="entry name" value="Tyrosine_recombinase_XerCD"/>
</dbReference>
<feature type="active site" evidence="9">
    <location>
        <position position="247"/>
    </location>
</feature>
<feature type="active site" description="O-(3'-phospho-DNA)-tyrosine intermediate" evidence="9">
    <location>
        <position position="282"/>
    </location>
</feature>
<dbReference type="HAMAP" id="MF_01808">
    <property type="entry name" value="Recomb_XerC_XerD"/>
    <property type="match status" value="1"/>
</dbReference>
<feature type="active site" evidence="9">
    <location>
        <position position="273"/>
    </location>
</feature>
<comment type="function">
    <text evidence="9">Site-specific tyrosine recombinase, which acts by catalyzing the cutting and rejoining of the recombining DNA molecules. The XerC-XerD complex is essential to convert dimers of the bacterial chromosome into monomers to permit their segregation at cell division. It also contributes to the segregational stability of plasmids.</text>
</comment>
<evidence type="ECO:0000256" key="3">
    <source>
        <dbReference type="ARBA" id="ARBA00022618"/>
    </source>
</evidence>
<keyword evidence="2 9" id="KW-0963">Cytoplasm</keyword>
<evidence type="ECO:0000256" key="2">
    <source>
        <dbReference type="ARBA" id="ARBA00022490"/>
    </source>
</evidence>
<evidence type="ECO:0000256" key="7">
    <source>
        <dbReference type="ARBA" id="ARBA00023172"/>
    </source>
</evidence>
<comment type="caution">
    <text evidence="12">The sequence shown here is derived from an EMBL/GenBank/DDBJ whole genome shotgun (WGS) entry which is preliminary data.</text>
</comment>
<keyword evidence="6 9" id="KW-0238">DNA-binding</keyword>
<dbReference type="PROSITE" id="PS51898">
    <property type="entry name" value="TYR_RECOMBINASE"/>
    <property type="match status" value="1"/>
</dbReference>
<dbReference type="GO" id="GO:0007059">
    <property type="term" value="P:chromosome segregation"/>
    <property type="evidence" value="ECO:0007669"/>
    <property type="project" value="UniProtKB-UniRule"/>
</dbReference>
<evidence type="ECO:0000256" key="8">
    <source>
        <dbReference type="ARBA" id="ARBA00023306"/>
    </source>
</evidence>
<dbReference type="InterPro" id="IPR002104">
    <property type="entry name" value="Integrase_catalytic"/>
</dbReference>
<dbReference type="GO" id="GO:0051301">
    <property type="term" value="P:cell division"/>
    <property type="evidence" value="ECO:0007669"/>
    <property type="project" value="UniProtKB-KW"/>
</dbReference>
<comment type="subunit">
    <text evidence="9">Forms a cyclic heterotetrameric complex composed of two molecules of XerC and two molecules of XerD.</text>
</comment>
<dbReference type="InterPro" id="IPR044068">
    <property type="entry name" value="CB"/>
</dbReference>
<dbReference type="GO" id="GO:0006313">
    <property type="term" value="P:DNA transposition"/>
    <property type="evidence" value="ECO:0007669"/>
    <property type="project" value="UniProtKB-UniRule"/>
</dbReference>
<dbReference type="InterPro" id="IPR013762">
    <property type="entry name" value="Integrase-like_cat_sf"/>
</dbReference>
<evidence type="ECO:0000256" key="6">
    <source>
        <dbReference type="ARBA" id="ARBA00023125"/>
    </source>
</evidence>
<dbReference type="InterPro" id="IPR010998">
    <property type="entry name" value="Integrase_recombinase_N"/>
</dbReference>
<organism evidence="12 13">
    <name type="scientific">Mycobacterium kiyosense</name>
    <dbReference type="NCBI Taxonomy" id="2871094"/>
    <lineage>
        <taxon>Bacteria</taxon>
        <taxon>Bacillati</taxon>
        <taxon>Actinomycetota</taxon>
        <taxon>Actinomycetes</taxon>
        <taxon>Mycobacteriales</taxon>
        <taxon>Mycobacteriaceae</taxon>
        <taxon>Mycobacterium</taxon>
    </lineage>
</organism>
<dbReference type="GO" id="GO:0005737">
    <property type="term" value="C:cytoplasm"/>
    <property type="evidence" value="ECO:0007669"/>
    <property type="project" value="UniProtKB-SubCell"/>
</dbReference>
<feature type="active site" evidence="9">
    <location>
        <position position="250"/>
    </location>
</feature>
<dbReference type="PANTHER" id="PTHR30349:SF77">
    <property type="entry name" value="TYROSINE RECOMBINASE XERC"/>
    <property type="match status" value="1"/>
</dbReference>
<evidence type="ECO:0000256" key="5">
    <source>
        <dbReference type="ARBA" id="ARBA00022908"/>
    </source>
</evidence>
<keyword evidence="8 9" id="KW-0131">Cell cycle</keyword>
<keyword evidence="5 9" id="KW-0229">DNA integration</keyword>
<evidence type="ECO:0000313" key="12">
    <source>
        <dbReference type="EMBL" id="GLB87010.1"/>
    </source>
</evidence>
<dbReference type="GO" id="GO:0009037">
    <property type="term" value="F:tyrosine-based site-specific recombinase activity"/>
    <property type="evidence" value="ECO:0007669"/>
    <property type="project" value="UniProtKB-UniRule"/>
</dbReference>
<accession>A0AA37PZ26</accession>
<dbReference type="Gene3D" id="1.10.443.10">
    <property type="entry name" value="Intergrase catalytic core"/>
    <property type="match status" value="1"/>
</dbReference>
<comment type="similarity">
    <text evidence="9">Belongs to the 'phage' integrase family. XerC subfamily.</text>
</comment>
<evidence type="ECO:0000259" key="10">
    <source>
        <dbReference type="PROSITE" id="PS51898"/>
    </source>
</evidence>
<evidence type="ECO:0000256" key="4">
    <source>
        <dbReference type="ARBA" id="ARBA00022829"/>
    </source>
</evidence>
<evidence type="ECO:0000313" key="13">
    <source>
        <dbReference type="Proteomes" id="UP001165663"/>
    </source>
</evidence>
<feature type="active site" evidence="9">
    <location>
        <position position="152"/>
    </location>
</feature>
<dbReference type="EMBL" id="BRXE01000258">
    <property type="protein sequence ID" value="GLB87010.1"/>
    <property type="molecule type" value="Genomic_DNA"/>
</dbReference>
<dbReference type="InterPro" id="IPR011010">
    <property type="entry name" value="DNA_brk_join_enz"/>
</dbReference>
<comment type="subcellular location">
    <subcellularLocation>
        <location evidence="1 9">Cytoplasm</location>
    </subcellularLocation>
</comment>
<feature type="domain" description="Core-binding (CB)" evidence="11">
    <location>
        <begin position="2"/>
        <end position="87"/>
    </location>
</feature>
<dbReference type="PANTHER" id="PTHR30349">
    <property type="entry name" value="PHAGE INTEGRASE-RELATED"/>
    <property type="match status" value="1"/>
</dbReference>
<evidence type="ECO:0000259" key="11">
    <source>
        <dbReference type="PROSITE" id="PS51900"/>
    </source>
</evidence>
<dbReference type="InterPro" id="IPR023009">
    <property type="entry name" value="Tyrosine_recombinase_XerC/XerD"/>
</dbReference>
<dbReference type="RefSeq" id="WP_264916415.1">
    <property type="nucleotide sequence ID" value="NZ_BRXE01000258.1"/>
</dbReference>
<dbReference type="AlphaFoldDB" id="A0AA37PZ26"/>
<evidence type="ECO:0000256" key="9">
    <source>
        <dbReference type="HAMAP-Rule" id="MF_01808"/>
    </source>
</evidence>
<dbReference type="Gene3D" id="1.10.150.130">
    <property type="match status" value="1"/>
</dbReference>
<dbReference type="CDD" id="cd00798">
    <property type="entry name" value="INT_XerDC_C"/>
    <property type="match status" value="1"/>
</dbReference>
<dbReference type="GO" id="GO:0003677">
    <property type="term" value="F:DNA binding"/>
    <property type="evidence" value="ECO:0007669"/>
    <property type="project" value="UniProtKB-UniRule"/>
</dbReference>
<dbReference type="InterPro" id="IPR004107">
    <property type="entry name" value="Integrase_SAM-like_N"/>
</dbReference>
<feature type="active site" evidence="9">
    <location>
        <position position="176"/>
    </location>
</feature>
<proteinExistence type="inferred from homology"/>
<sequence length="301" mass="32014">MPDSEPILEEFDEYLALQCGRSAHTRRAYLGDLRSLLAFAGERGTGLDGLSLPLLRSWLSAAAAGGVARTTLARRTSAVKAFTAWAVRRGLLTADPAARLQVPKTHRTLPAVLRQDQALGAMAAAKNGAAQGDPIALRDRLIVEMLYATGIRVSELCGLDIDDVDTGRRLVRVLGKGNKQRSVPFGAPAGEALHAWLADGRPALANAESGPALLLGARGRRLNVRQARTVVHQTIAAVSGAPDMGPHGLRHRAATHLLEGGADLRVVQELLGHSSLATTQLYTHVAVSRLRAVHDQAHPRA</sequence>
<gene>
    <name evidence="12" type="primary">xerC_3</name>
    <name evidence="9" type="synonym">xerC</name>
    <name evidence="12" type="ORF">SRL2020028_62660</name>
</gene>
<dbReference type="SUPFAM" id="SSF56349">
    <property type="entry name" value="DNA breaking-rejoining enzymes"/>
    <property type="match status" value="1"/>
</dbReference>
<reference evidence="12" key="1">
    <citation type="submission" date="2022-07" db="EMBL/GenBank/DDBJ databases">
        <title>Mycobacterium kiyosense sp. nov., scotochromogenic slow-glowing species isolated from respiratory specimens.</title>
        <authorList>
            <person name="Fukano H."/>
            <person name="Kazumi Y."/>
            <person name="Sakagami N."/>
            <person name="Ato M."/>
            <person name="Mitarai S."/>
            <person name="Hoshino Y."/>
        </authorList>
    </citation>
    <scope>NUCLEOTIDE SEQUENCE</scope>
    <source>
        <strain evidence="12">SRL2020-028</strain>
    </source>
</reference>
<keyword evidence="3 9" id="KW-0132">Cell division</keyword>
<evidence type="ECO:0000256" key="1">
    <source>
        <dbReference type="ARBA" id="ARBA00004496"/>
    </source>
</evidence>
<name>A0AA37PZ26_9MYCO</name>
<dbReference type="Proteomes" id="UP001165663">
    <property type="component" value="Unassembled WGS sequence"/>
</dbReference>